<dbReference type="GO" id="GO:0005524">
    <property type="term" value="F:ATP binding"/>
    <property type="evidence" value="ECO:0007669"/>
    <property type="project" value="UniProtKB-UniRule"/>
</dbReference>
<comment type="similarity">
    <text evidence="3 10 13">Belongs to the IPP transferase family.</text>
</comment>
<dbReference type="STRING" id="926562.Oweho_3512"/>
<dbReference type="Gene3D" id="3.40.50.300">
    <property type="entry name" value="P-loop containing nucleotide triphosphate hydrolases"/>
    <property type="match status" value="1"/>
</dbReference>
<evidence type="ECO:0000256" key="6">
    <source>
        <dbReference type="ARBA" id="ARBA00022741"/>
    </source>
</evidence>
<evidence type="ECO:0000256" key="10">
    <source>
        <dbReference type="HAMAP-Rule" id="MF_00185"/>
    </source>
</evidence>
<dbReference type="InterPro" id="IPR039657">
    <property type="entry name" value="Dimethylallyltransferase"/>
</dbReference>
<evidence type="ECO:0000313" key="15">
    <source>
        <dbReference type="Proteomes" id="UP000005631"/>
    </source>
</evidence>
<dbReference type="HOGENOM" id="CLU_032616_0_1_10"/>
<reference evidence="14 15" key="1">
    <citation type="journal article" date="2012" name="Stand. Genomic Sci.">
        <title>Genome sequence of the orange-pigmented seawater bacterium Owenweeksia hongkongensis type strain (UST20020801(T)).</title>
        <authorList>
            <person name="Riedel T."/>
            <person name="Held B."/>
            <person name="Nolan M."/>
            <person name="Lucas S."/>
            <person name="Lapidus A."/>
            <person name="Tice H."/>
            <person name="Del Rio T.G."/>
            <person name="Cheng J.F."/>
            <person name="Han C."/>
            <person name="Tapia R."/>
            <person name="Goodwin L.A."/>
            <person name="Pitluck S."/>
            <person name="Liolios K."/>
            <person name="Mavromatis K."/>
            <person name="Pagani I."/>
            <person name="Ivanova N."/>
            <person name="Mikhailova N."/>
            <person name="Pati A."/>
            <person name="Chen A."/>
            <person name="Palaniappan K."/>
            <person name="Rohde M."/>
            <person name="Tindall B.J."/>
            <person name="Detter J.C."/>
            <person name="Goker M."/>
            <person name="Woyke T."/>
            <person name="Bristow J."/>
            <person name="Eisen J.A."/>
            <person name="Markowitz V."/>
            <person name="Hugenholtz P."/>
            <person name="Klenk H.P."/>
            <person name="Kyrpides N.C."/>
        </authorList>
    </citation>
    <scope>NUCLEOTIDE SEQUENCE</scope>
    <source>
        <strain evidence="15">DSM 17368 / JCM 12287 / NRRL B-23963</strain>
    </source>
</reference>
<dbReference type="Gene3D" id="1.10.20.140">
    <property type="match status" value="1"/>
</dbReference>
<dbReference type="GO" id="GO:0006400">
    <property type="term" value="P:tRNA modification"/>
    <property type="evidence" value="ECO:0007669"/>
    <property type="project" value="TreeGrafter"/>
</dbReference>
<feature type="site" description="Interaction with substrate tRNA" evidence="10">
    <location>
        <position position="123"/>
    </location>
</feature>
<dbReference type="EC" id="2.5.1.75" evidence="10"/>
<comment type="caution">
    <text evidence="10">Lacks conserved residue(s) required for the propagation of feature annotation.</text>
</comment>
<feature type="binding site" evidence="10">
    <location>
        <begin position="10"/>
        <end position="17"/>
    </location>
    <ligand>
        <name>ATP</name>
        <dbReference type="ChEBI" id="CHEBI:30616"/>
    </ligand>
</feature>
<evidence type="ECO:0000256" key="8">
    <source>
        <dbReference type="ARBA" id="ARBA00022842"/>
    </source>
</evidence>
<comment type="cofactor">
    <cofactor evidence="1 10">
        <name>Mg(2+)</name>
        <dbReference type="ChEBI" id="CHEBI:18420"/>
    </cofactor>
</comment>
<evidence type="ECO:0000256" key="11">
    <source>
        <dbReference type="RuleBase" id="RU003783"/>
    </source>
</evidence>
<evidence type="ECO:0000256" key="12">
    <source>
        <dbReference type="RuleBase" id="RU003784"/>
    </source>
</evidence>
<feature type="region of interest" description="Interaction with substrate tRNA" evidence="10">
    <location>
        <begin position="35"/>
        <end position="38"/>
    </location>
</feature>
<evidence type="ECO:0000256" key="7">
    <source>
        <dbReference type="ARBA" id="ARBA00022840"/>
    </source>
</evidence>
<dbReference type="PATRIC" id="fig|926562.3.peg.3532"/>
<dbReference type="GO" id="GO:0052381">
    <property type="term" value="F:tRNA dimethylallyltransferase activity"/>
    <property type="evidence" value="ECO:0007669"/>
    <property type="project" value="UniProtKB-UniRule"/>
</dbReference>
<dbReference type="Pfam" id="PF01715">
    <property type="entry name" value="IPPT"/>
    <property type="match status" value="1"/>
</dbReference>
<accession>G8R6J7</accession>
<gene>
    <name evidence="10" type="primary">miaA</name>
    <name evidence="14" type="ordered locus">Oweho_3512</name>
</gene>
<evidence type="ECO:0000256" key="13">
    <source>
        <dbReference type="RuleBase" id="RU003785"/>
    </source>
</evidence>
<dbReference type="SUPFAM" id="SSF52540">
    <property type="entry name" value="P-loop containing nucleoside triphosphate hydrolases"/>
    <property type="match status" value="2"/>
</dbReference>
<evidence type="ECO:0000313" key="14">
    <source>
        <dbReference type="EMBL" id="AEV34460.1"/>
    </source>
</evidence>
<dbReference type="InterPro" id="IPR018022">
    <property type="entry name" value="IPT"/>
</dbReference>
<keyword evidence="8 10" id="KW-0460">Magnesium</keyword>
<evidence type="ECO:0000256" key="1">
    <source>
        <dbReference type="ARBA" id="ARBA00001946"/>
    </source>
</evidence>
<dbReference type="PANTHER" id="PTHR11088:SF60">
    <property type="entry name" value="TRNA DIMETHYLALLYLTRANSFERASE"/>
    <property type="match status" value="1"/>
</dbReference>
<sequence>MNKTAIFIAGPTAVGKTDVAIKIAEWLQTEIISFDSRQFYKELKIGAAPPSPEELARVPHHLVGHLSVNDDYSAGDFEKEALAKLEEIFKTHETAVLVGGSGLYMRILTDGFDEMPGIPQEIRKQLNAELEENGLDSLAKELSEKDPAYFAQVDQQNPQRIIRALEVIRTTGKTYTSFRQGEKTKRPFNIIKIGLDLPRPELYERINLRVDQMLEAGLEEEVKQLLPFREKNSMQTVGYKELIRYFDGEIDLDFAIEEIKKNSRRYAKRQLTWFRREKDIEWFSPFEVVEIKSTLSPKLKNQQ</sequence>
<dbReference type="AlphaFoldDB" id="G8R6J7"/>
<keyword evidence="7 10" id="KW-0067">ATP-binding</keyword>
<dbReference type="HAMAP" id="MF_00185">
    <property type="entry name" value="IPP_trans"/>
    <property type="match status" value="1"/>
</dbReference>
<comment type="catalytic activity">
    <reaction evidence="9 10 11">
        <text>adenosine(37) in tRNA + dimethylallyl diphosphate = N(6)-dimethylallyladenosine(37) in tRNA + diphosphate</text>
        <dbReference type="Rhea" id="RHEA:26482"/>
        <dbReference type="Rhea" id="RHEA-COMP:10162"/>
        <dbReference type="Rhea" id="RHEA-COMP:10375"/>
        <dbReference type="ChEBI" id="CHEBI:33019"/>
        <dbReference type="ChEBI" id="CHEBI:57623"/>
        <dbReference type="ChEBI" id="CHEBI:74411"/>
        <dbReference type="ChEBI" id="CHEBI:74415"/>
        <dbReference type="EC" id="2.5.1.75"/>
    </reaction>
</comment>
<organism evidence="14 15">
    <name type="scientific">Owenweeksia hongkongensis (strain DSM 17368 / CIP 108786 / JCM 12287 / NRRL B-23963 / UST20020801)</name>
    <dbReference type="NCBI Taxonomy" id="926562"/>
    <lineage>
        <taxon>Bacteria</taxon>
        <taxon>Pseudomonadati</taxon>
        <taxon>Bacteroidota</taxon>
        <taxon>Flavobacteriia</taxon>
        <taxon>Flavobacteriales</taxon>
        <taxon>Owenweeksiaceae</taxon>
        <taxon>Owenweeksia</taxon>
    </lineage>
</organism>
<evidence type="ECO:0000256" key="5">
    <source>
        <dbReference type="ARBA" id="ARBA00022694"/>
    </source>
</evidence>
<dbReference type="NCBIfam" id="TIGR00174">
    <property type="entry name" value="miaA"/>
    <property type="match status" value="1"/>
</dbReference>
<evidence type="ECO:0000256" key="4">
    <source>
        <dbReference type="ARBA" id="ARBA00022679"/>
    </source>
</evidence>
<comment type="function">
    <text evidence="2 10 12">Catalyzes the transfer of a dimethylallyl group onto the adenine at position 37 in tRNAs that read codons beginning with uridine, leading to the formation of N6-(dimethylallyl)adenosine (i(6)A).</text>
</comment>
<feature type="site" description="Interaction with substrate tRNA" evidence="10">
    <location>
        <position position="101"/>
    </location>
</feature>
<proteinExistence type="inferred from homology"/>
<keyword evidence="4 10" id="KW-0808">Transferase</keyword>
<comment type="subunit">
    <text evidence="10">Monomer.</text>
</comment>
<name>G8R6J7_OWEHD</name>
<evidence type="ECO:0000256" key="3">
    <source>
        <dbReference type="ARBA" id="ARBA00005842"/>
    </source>
</evidence>
<feature type="binding site" evidence="10">
    <location>
        <begin position="12"/>
        <end position="17"/>
    </location>
    <ligand>
        <name>substrate</name>
    </ligand>
</feature>
<keyword evidence="6 10" id="KW-0547">Nucleotide-binding</keyword>
<evidence type="ECO:0000256" key="2">
    <source>
        <dbReference type="ARBA" id="ARBA00003213"/>
    </source>
</evidence>
<feature type="region of interest" description="Interaction with substrate tRNA" evidence="10">
    <location>
        <begin position="159"/>
        <end position="163"/>
    </location>
</feature>
<dbReference type="EMBL" id="CP003156">
    <property type="protein sequence ID" value="AEV34460.1"/>
    <property type="molecule type" value="Genomic_DNA"/>
</dbReference>
<dbReference type="Proteomes" id="UP000005631">
    <property type="component" value="Chromosome"/>
</dbReference>
<dbReference type="InterPro" id="IPR027417">
    <property type="entry name" value="P-loop_NTPase"/>
</dbReference>
<evidence type="ECO:0000256" key="9">
    <source>
        <dbReference type="ARBA" id="ARBA00049563"/>
    </source>
</evidence>
<keyword evidence="15" id="KW-1185">Reference proteome</keyword>
<dbReference type="KEGG" id="oho:Oweho_3512"/>
<dbReference type="RefSeq" id="WP_014203807.1">
    <property type="nucleotide sequence ID" value="NC_016599.1"/>
</dbReference>
<dbReference type="eggNOG" id="COG0324">
    <property type="taxonomic scope" value="Bacteria"/>
</dbReference>
<protein>
    <recommendedName>
        <fullName evidence="10">tRNA dimethylallyltransferase</fullName>
        <ecNumber evidence="10">2.5.1.75</ecNumber>
    </recommendedName>
    <alternativeName>
        <fullName evidence="10">Dimethylallyl diphosphate:tRNA dimethylallyltransferase</fullName>
        <shortName evidence="10">DMAPP:tRNA dimethylallyltransferase</shortName>
        <shortName evidence="10">DMATase</shortName>
    </alternativeName>
    <alternativeName>
        <fullName evidence="10">Isopentenyl-diphosphate:tRNA isopentenyltransferase</fullName>
        <shortName evidence="10">IPP transferase</shortName>
        <shortName evidence="10">IPPT</shortName>
        <shortName evidence="10">IPTase</shortName>
    </alternativeName>
</protein>
<dbReference type="PANTHER" id="PTHR11088">
    <property type="entry name" value="TRNA DIMETHYLALLYLTRANSFERASE"/>
    <property type="match status" value="1"/>
</dbReference>
<keyword evidence="5 10" id="KW-0819">tRNA processing</keyword>